<dbReference type="AlphaFoldDB" id="A0A118KNU2"/>
<evidence type="ECO:0000313" key="1">
    <source>
        <dbReference type="EMBL" id="KVK85598.1"/>
    </source>
</evidence>
<accession>A0A118KNU2</accession>
<evidence type="ECO:0008006" key="3">
    <source>
        <dbReference type="Google" id="ProtNLM"/>
    </source>
</evidence>
<dbReference type="Proteomes" id="UP000069001">
    <property type="component" value="Unassembled WGS sequence"/>
</dbReference>
<gene>
    <name evidence="1" type="ORF">WS90_09125</name>
</gene>
<dbReference type="Gene3D" id="1.10.4080.10">
    <property type="entry name" value="ADP-ribosylation/Crystallin J1"/>
    <property type="match status" value="1"/>
</dbReference>
<dbReference type="SUPFAM" id="SSF101478">
    <property type="entry name" value="ADP-ribosylglycohydrolase"/>
    <property type="match status" value="1"/>
</dbReference>
<dbReference type="RefSeq" id="WP_059668089.1">
    <property type="nucleotide sequence ID" value="NZ_LOYH01000030.1"/>
</dbReference>
<evidence type="ECO:0000313" key="2">
    <source>
        <dbReference type="Proteomes" id="UP000069001"/>
    </source>
</evidence>
<organism evidence="1 2">
    <name type="scientific">Burkholderia cepacia</name>
    <name type="common">Pseudomonas cepacia</name>
    <dbReference type="NCBI Taxonomy" id="292"/>
    <lineage>
        <taxon>Bacteria</taxon>
        <taxon>Pseudomonadati</taxon>
        <taxon>Pseudomonadota</taxon>
        <taxon>Betaproteobacteria</taxon>
        <taxon>Burkholderiales</taxon>
        <taxon>Burkholderiaceae</taxon>
        <taxon>Burkholderia</taxon>
        <taxon>Burkholderia cepacia complex</taxon>
    </lineage>
</organism>
<dbReference type="InterPro" id="IPR036705">
    <property type="entry name" value="Ribosyl_crysJ1_sf"/>
</dbReference>
<proteinExistence type="predicted"/>
<dbReference type="EMBL" id="LOYH01000030">
    <property type="protein sequence ID" value="KVK85598.1"/>
    <property type="molecule type" value="Genomic_DNA"/>
</dbReference>
<comment type="caution">
    <text evidence="1">The sequence shown here is derived from an EMBL/GenBank/DDBJ whole genome shotgun (WGS) entry which is preliminary data.</text>
</comment>
<sequence>MTAIPNRRSRLRGGLLGLLIGDALGVPYEFHDAAPIPPPAAIDMTPPPGFARAHDGVLYGEQALPERWVATLRGKDQAEGWLAKW</sequence>
<protein>
    <recommendedName>
        <fullName evidence="3">ADP-ribosylglycohydrolase family protein</fullName>
    </recommendedName>
</protein>
<reference evidence="1 2" key="1">
    <citation type="submission" date="2015-11" db="EMBL/GenBank/DDBJ databases">
        <title>Expanding the genomic diversity of Burkholderia species for the development of highly accurate diagnostics.</title>
        <authorList>
            <person name="Sahl J."/>
            <person name="Keim P."/>
            <person name="Wagner D."/>
        </authorList>
    </citation>
    <scope>NUCLEOTIDE SEQUENCE [LARGE SCALE GENOMIC DNA]</scope>
    <source>
        <strain evidence="1 2">MSMB1302</strain>
    </source>
</reference>
<name>A0A118KNU2_BURCE</name>